<comment type="caution">
    <text evidence="2">The sequence shown here is derived from an EMBL/GenBank/DDBJ whole genome shotgun (WGS) entry which is preliminary data.</text>
</comment>
<dbReference type="VEuPathDB" id="FungiDB:B9J08_004642"/>
<dbReference type="PANTHER" id="PTHR28020:SF1">
    <property type="entry name" value="YAP1-BINDING PROTEIN 1-RELATED"/>
    <property type="match status" value="1"/>
</dbReference>
<dbReference type="GO" id="GO:0005737">
    <property type="term" value="C:cytoplasm"/>
    <property type="evidence" value="ECO:0007669"/>
    <property type="project" value="TreeGrafter"/>
</dbReference>
<reference evidence="3" key="1">
    <citation type="journal article" date="2015" name="BMC Genomics">
        <title>Draft genome of a commonly misdiagnosed multidrug resistant pathogen Candida auris.</title>
        <authorList>
            <person name="Chatterjee S."/>
            <person name="Alampalli S.V."/>
            <person name="Nageshan R.K."/>
            <person name="Chettiar S.T."/>
            <person name="Joshi S."/>
            <person name="Tatu U.S."/>
        </authorList>
    </citation>
    <scope>NUCLEOTIDE SEQUENCE [LARGE SCALE GENOMIC DNA]</scope>
    <source>
        <strain evidence="3">6684</strain>
    </source>
</reference>
<dbReference type="EMBL" id="LGST01000057">
    <property type="protein sequence ID" value="KND96264.1"/>
    <property type="molecule type" value="Genomic_DNA"/>
</dbReference>
<evidence type="ECO:0000313" key="3">
    <source>
        <dbReference type="Proteomes" id="UP000037122"/>
    </source>
</evidence>
<dbReference type="AlphaFoldDB" id="A0A0L0NQG9"/>
<dbReference type="VEuPathDB" id="FungiDB:CJJ09_004655"/>
<name>A0A0L0NQG9_CANAR</name>
<gene>
    <name evidence="2" type="ORF">QG37_07391</name>
</gene>
<dbReference type="PANTHER" id="PTHR28020">
    <property type="entry name" value="YAP1-BINDING PROTEIN 1-RELATED"/>
    <property type="match status" value="1"/>
</dbReference>
<feature type="region of interest" description="Disordered" evidence="1">
    <location>
        <begin position="1"/>
        <end position="35"/>
    </location>
</feature>
<proteinExistence type="predicted"/>
<dbReference type="VEuPathDB" id="FungiDB:CJI96_0004508"/>
<feature type="compositionally biased region" description="Low complexity" evidence="1">
    <location>
        <begin position="1"/>
        <end position="13"/>
    </location>
</feature>
<dbReference type="InterPro" id="IPR040347">
    <property type="entry name" value="YBP1/2"/>
</dbReference>
<dbReference type="Proteomes" id="UP000037122">
    <property type="component" value="Unassembled WGS sequence"/>
</dbReference>
<dbReference type="VEuPathDB" id="FungiDB:CJJ07_001431"/>
<accession>A0A0L0NQG9</accession>
<dbReference type="VEuPathDB" id="FungiDB:CJI97_004810"/>
<dbReference type="VEuPathDB" id="FungiDB:QG37_07391"/>
<organism evidence="2 3">
    <name type="scientific">Candidozyma auris</name>
    <name type="common">Yeast</name>
    <name type="synonym">Candida auris</name>
    <dbReference type="NCBI Taxonomy" id="498019"/>
    <lineage>
        <taxon>Eukaryota</taxon>
        <taxon>Fungi</taxon>
        <taxon>Dikarya</taxon>
        <taxon>Ascomycota</taxon>
        <taxon>Saccharomycotina</taxon>
        <taxon>Pichiomycetes</taxon>
        <taxon>Metschnikowiaceae</taxon>
        <taxon>Candidozyma</taxon>
    </lineage>
</organism>
<protein>
    <submittedName>
        <fullName evidence="2">Uncharacterized protein</fullName>
    </submittedName>
</protein>
<evidence type="ECO:0000313" key="2">
    <source>
        <dbReference type="EMBL" id="KND96264.1"/>
    </source>
</evidence>
<dbReference type="Pfam" id="PF08568">
    <property type="entry name" value="Kinetochor_Ybp2"/>
    <property type="match status" value="1"/>
</dbReference>
<dbReference type="GO" id="GO:0034599">
    <property type="term" value="P:cellular response to oxidative stress"/>
    <property type="evidence" value="ECO:0007669"/>
    <property type="project" value="InterPro"/>
</dbReference>
<feature type="region of interest" description="Disordered" evidence="1">
    <location>
        <begin position="669"/>
        <end position="688"/>
    </location>
</feature>
<evidence type="ECO:0000256" key="1">
    <source>
        <dbReference type="SAM" id="MobiDB-lite"/>
    </source>
</evidence>
<sequence>MQLHQQASSQSQSFRTSEGPRTPHEPRFNSPDNSIQRGDCSISLCRIVLFPDDPSNIRSKDDGKALIVTILRQTYKQNQFSVSKFLYIKVVSLLVSICDIAGVDGSARLTQYIYLIDSLPFFLVPSTLAMSDTEQDLLVALDATIEAHELEKVLAVFDSAAKEAKQTGDFLSYSTILDMYLSEPERFRFEERDQLLGHLLKILEKDHALVYEIGWDLPALLLPFLESDYQFNGSLREAPCVYRVLKLFEVLARHGNPKELFLKSTELLSTLLEKDATTDDAYRQKKFYDVKLYCLFELIDSCLRRIHTLYPSRFLGMTVASFINSLYVNPIHSVDEMDFRWKRVYSFARNYHRPPLPEKIEISPEELEKINEDEDFLQRKLLTGFVTEAVSMATKNALIGYSTDLFNHILRLYKTAPLNNFSIELPVLDRLYELALSFDIDITGTFKRFLSDSRSLIDALELEGDFDDDKHGHLFEKLLVSYQKDVATALVANDAKTVQDSIAGILILFTHSVGPSRNLKKVRVTIEDAVALTLRLVVPGMVHDSYVHHTLGDIAVFWSWYSVVQGSTEKLNLALEISKIPKLLLQAYFQALLFILISSRTMPNLRFVTLTLLTKLLAYAPEDTSYDFLMDSFKNCPYENLKTALVGVFKELTTKEKADVDCLTTKLSESSIESSGGPPPLPKRNSSKKTSFITLTESRVDELLDIIQQSTERTLVAIDKATKINEESFSTLVALLNLLILLKARNLVTKEDVTNVTAQVRKKVQNVEENLHQDESGATAVNFAGILNVTLDRLSA</sequence>
<dbReference type="InterPro" id="IPR013877">
    <property type="entry name" value="YAP-bd/ALF4/Glomulin"/>
</dbReference>